<protein>
    <submittedName>
        <fullName evidence="2">Uncharacterized protein</fullName>
    </submittedName>
</protein>
<evidence type="ECO:0000256" key="1">
    <source>
        <dbReference type="SAM" id="MobiDB-lite"/>
    </source>
</evidence>
<gene>
    <name evidence="2" type="ORF">EVAR_84167_1</name>
</gene>
<dbReference type="AlphaFoldDB" id="A0A4C1ZW37"/>
<sequence length="436" mass="47676">ESYGDHAAPGRGAPSKGRRGGWQVGNWRPGKAGSGEKLAKPATLTFPLEAGEGSIEMPRQTETPEGASVAPVGGFAKRVSPCQPSPSAFTSTRPPIQSPASRSQEGSAKTGEPTAANRAAVKITALTREARDELEALRNISREVKTSVCEKLQRIAALALSLEESRSHHILEVEREKTKRARDLEAAEKRLQKTTEHHLDRCLRVETAVANMAAEIKRTQDAIDRMDIPNKLEGLRKTLEIKPTTYAAAAAKPKLQAAAKPQVPGPKIAAAHTLIVSSRCANHTSDQVVKAIREVVDAREMGVGVDRVRKARNQKVVLTCVSDDAIKRIETRIKTKSKDLQVSKPEPSLPLIIIRDVLKVNSDAQIVESLKRQNGHTTEGLDWGKVEARVRYRRRARNPLECHPVLEVSPALYTRLIKPATCMWGCSGDRFGTSRL</sequence>
<feature type="compositionally biased region" description="Polar residues" evidence="1">
    <location>
        <begin position="85"/>
        <end position="107"/>
    </location>
</feature>
<proteinExistence type="predicted"/>
<evidence type="ECO:0000313" key="3">
    <source>
        <dbReference type="Proteomes" id="UP000299102"/>
    </source>
</evidence>
<feature type="region of interest" description="Disordered" evidence="1">
    <location>
        <begin position="1"/>
        <end position="117"/>
    </location>
</feature>
<comment type="caution">
    <text evidence="2">The sequence shown here is derived from an EMBL/GenBank/DDBJ whole genome shotgun (WGS) entry which is preliminary data.</text>
</comment>
<accession>A0A4C1ZW37</accession>
<organism evidence="2 3">
    <name type="scientific">Eumeta variegata</name>
    <name type="common">Bagworm moth</name>
    <name type="synonym">Eumeta japonica</name>
    <dbReference type="NCBI Taxonomy" id="151549"/>
    <lineage>
        <taxon>Eukaryota</taxon>
        <taxon>Metazoa</taxon>
        <taxon>Ecdysozoa</taxon>
        <taxon>Arthropoda</taxon>
        <taxon>Hexapoda</taxon>
        <taxon>Insecta</taxon>
        <taxon>Pterygota</taxon>
        <taxon>Neoptera</taxon>
        <taxon>Endopterygota</taxon>
        <taxon>Lepidoptera</taxon>
        <taxon>Glossata</taxon>
        <taxon>Ditrysia</taxon>
        <taxon>Tineoidea</taxon>
        <taxon>Psychidae</taxon>
        <taxon>Oiketicinae</taxon>
        <taxon>Eumeta</taxon>
    </lineage>
</organism>
<feature type="non-terminal residue" evidence="2">
    <location>
        <position position="1"/>
    </location>
</feature>
<dbReference type="Proteomes" id="UP000299102">
    <property type="component" value="Unassembled WGS sequence"/>
</dbReference>
<dbReference type="EMBL" id="BGZK01002250">
    <property type="protein sequence ID" value="GBP92210.1"/>
    <property type="molecule type" value="Genomic_DNA"/>
</dbReference>
<name>A0A4C1ZW37_EUMVA</name>
<dbReference type="OrthoDB" id="10022108at2759"/>
<reference evidence="2 3" key="1">
    <citation type="journal article" date="2019" name="Commun. Biol.">
        <title>The bagworm genome reveals a unique fibroin gene that provides high tensile strength.</title>
        <authorList>
            <person name="Kono N."/>
            <person name="Nakamura H."/>
            <person name="Ohtoshi R."/>
            <person name="Tomita M."/>
            <person name="Numata K."/>
            <person name="Arakawa K."/>
        </authorList>
    </citation>
    <scope>NUCLEOTIDE SEQUENCE [LARGE SCALE GENOMIC DNA]</scope>
</reference>
<keyword evidence="3" id="KW-1185">Reference proteome</keyword>
<evidence type="ECO:0000313" key="2">
    <source>
        <dbReference type="EMBL" id="GBP92210.1"/>
    </source>
</evidence>